<proteinExistence type="predicted"/>
<sequence length="297" mass="32176">MLLMPHQEANPQTLETSDGQNEGQNQVPTLSVDVELNDREGLAPPEELGDEDSVSLIETNIQAPMSSPKAPGKQPRTKGTSTPGPQGPSSSADERTATKSRTTITFYEVYNDTCCNNVKQKQKLIEWPDGSGAWYIFSCDPCHLRWLDDPLLEARQHLSAPQHKGAGSDYDDAIREFGCLVSDCTHEDAVKNNNQIDAYINDGLHSAPSSPQSFAPQGSESTIVVITNQMLQSGNGTAKDASGATPESPQANGADAEGNEATRNSEDENSYGGNSKDKSNVSKSITRREIRKRRAKK</sequence>
<dbReference type="OrthoDB" id="4835412at2759"/>
<evidence type="ECO:0000256" key="1">
    <source>
        <dbReference type="SAM" id="MobiDB-lite"/>
    </source>
</evidence>
<keyword evidence="3" id="KW-1185">Reference proteome</keyword>
<comment type="caution">
    <text evidence="2">The sequence shown here is derived from an EMBL/GenBank/DDBJ whole genome shotgun (WGS) entry which is preliminary data.</text>
</comment>
<organism evidence="2 3">
    <name type="scientific">Cryphonectria parasitica (strain ATCC 38755 / EP155)</name>
    <dbReference type="NCBI Taxonomy" id="660469"/>
    <lineage>
        <taxon>Eukaryota</taxon>
        <taxon>Fungi</taxon>
        <taxon>Dikarya</taxon>
        <taxon>Ascomycota</taxon>
        <taxon>Pezizomycotina</taxon>
        <taxon>Sordariomycetes</taxon>
        <taxon>Sordariomycetidae</taxon>
        <taxon>Diaporthales</taxon>
        <taxon>Cryphonectriaceae</taxon>
        <taxon>Cryphonectria-Endothia species complex</taxon>
        <taxon>Cryphonectria</taxon>
    </lineage>
</organism>
<feature type="compositionally biased region" description="Polar residues" evidence="1">
    <location>
        <begin position="9"/>
        <end position="29"/>
    </location>
</feature>
<dbReference type="RefSeq" id="XP_040772044.1">
    <property type="nucleotide sequence ID" value="XM_040920965.1"/>
</dbReference>
<evidence type="ECO:0000313" key="2">
    <source>
        <dbReference type="EMBL" id="KAF3761065.1"/>
    </source>
</evidence>
<feature type="compositionally biased region" description="Polar residues" evidence="1">
    <location>
        <begin position="56"/>
        <end position="65"/>
    </location>
</feature>
<dbReference type="AlphaFoldDB" id="A0A9P4XUN5"/>
<protein>
    <submittedName>
        <fullName evidence="2">Uncharacterized protein</fullName>
    </submittedName>
</protein>
<dbReference type="Proteomes" id="UP000803844">
    <property type="component" value="Unassembled WGS sequence"/>
</dbReference>
<name>A0A9P4XUN5_CRYP1</name>
<reference evidence="2" key="1">
    <citation type="journal article" date="2020" name="Phytopathology">
        <title>Genome sequence of the chestnut blight fungus Cryphonectria parasitica EP155: A fundamental resource for an archetypical invasive plant pathogen.</title>
        <authorList>
            <person name="Crouch J.A."/>
            <person name="Dawe A."/>
            <person name="Aerts A."/>
            <person name="Barry K."/>
            <person name="Churchill A.C.L."/>
            <person name="Grimwood J."/>
            <person name="Hillman B."/>
            <person name="Milgroom M.G."/>
            <person name="Pangilinan J."/>
            <person name="Smith M."/>
            <person name="Salamov A."/>
            <person name="Schmutz J."/>
            <person name="Yadav J."/>
            <person name="Grigoriev I.V."/>
            <person name="Nuss D."/>
        </authorList>
    </citation>
    <scope>NUCLEOTIDE SEQUENCE</scope>
    <source>
        <strain evidence="2">EP155</strain>
    </source>
</reference>
<feature type="region of interest" description="Disordered" evidence="1">
    <location>
        <begin position="1"/>
        <end position="98"/>
    </location>
</feature>
<feature type="compositionally biased region" description="Low complexity" evidence="1">
    <location>
        <begin position="77"/>
        <end position="91"/>
    </location>
</feature>
<feature type="region of interest" description="Disordered" evidence="1">
    <location>
        <begin position="234"/>
        <end position="297"/>
    </location>
</feature>
<dbReference type="GeneID" id="63838094"/>
<gene>
    <name evidence="2" type="ORF">M406DRAFT_334678</name>
</gene>
<accession>A0A9P4XUN5</accession>
<dbReference type="EMBL" id="MU032352">
    <property type="protein sequence ID" value="KAF3761065.1"/>
    <property type="molecule type" value="Genomic_DNA"/>
</dbReference>
<evidence type="ECO:0000313" key="3">
    <source>
        <dbReference type="Proteomes" id="UP000803844"/>
    </source>
</evidence>